<proteinExistence type="predicted"/>
<accession>A0A931LQZ4</accession>
<gene>
    <name evidence="1" type="ORF">HYR64_01970</name>
</gene>
<protein>
    <submittedName>
        <fullName evidence="1">Uncharacterized protein</fullName>
    </submittedName>
</protein>
<dbReference type="AlphaFoldDB" id="A0A931LQZ4"/>
<organism evidence="1 2">
    <name type="scientific">Fimbriimonas ginsengisoli</name>
    <dbReference type="NCBI Taxonomy" id="1005039"/>
    <lineage>
        <taxon>Bacteria</taxon>
        <taxon>Bacillati</taxon>
        <taxon>Armatimonadota</taxon>
        <taxon>Fimbriimonadia</taxon>
        <taxon>Fimbriimonadales</taxon>
        <taxon>Fimbriimonadaceae</taxon>
        <taxon>Fimbriimonas</taxon>
    </lineage>
</organism>
<dbReference type="Proteomes" id="UP000727962">
    <property type="component" value="Unassembled WGS sequence"/>
</dbReference>
<sequence>MAVVISPIIARGRLVRPTLGVLLTLALATGCGSSRWVGSWEGDRTDLARQGVDPLLIKHLRHFELTVKSTGRWVCQTGPTQNSGQYIDKGESAELWVESRPASIWATLTWNQDGSISLQAKTGEFDPVKMTRSQPK</sequence>
<reference evidence="1" key="1">
    <citation type="submission" date="2020-07" db="EMBL/GenBank/DDBJ databases">
        <title>Huge and variable diversity of episymbiotic CPR bacteria and DPANN archaea in groundwater ecosystems.</title>
        <authorList>
            <person name="He C.Y."/>
            <person name="Keren R."/>
            <person name="Whittaker M."/>
            <person name="Farag I.F."/>
            <person name="Doudna J."/>
            <person name="Cate J.H.D."/>
            <person name="Banfield J.F."/>
        </authorList>
    </citation>
    <scope>NUCLEOTIDE SEQUENCE</scope>
    <source>
        <strain evidence="1">NC_groundwater_17_Pr7_B-0.1um_64_12</strain>
    </source>
</reference>
<dbReference type="EMBL" id="JACOSL010000013">
    <property type="protein sequence ID" value="MBI1755858.1"/>
    <property type="molecule type" value="Genomic_DNA"/>
</dbReference>
<evidence type="ECO:0000313" key="1">
    <source>
        <dbReference type="EMBL" id="MBI1755858.1"/>
    </source>
</evidence>
<comment type="caution">
    <text evidence="1">The sequence shown here is derived from an EMBL/GenBank/DDBJ whole genome shotgun (WGS) entry which is preliminary data.</text>
</comment>
<evidence type="ECO:0000313" key="2">
    <source>
        <dbReference type="Proteomes" id="UP000727962"/>
    </source>
</evidence>
<name>A0A931LQZ4_FIMGI</name>